<dbReference type="InterPro" id="IPR000008">
    <property type="entry name" value="C2_dom"/>
</dbReference>
<dbReference type="Pfam" id="PF00168">
    <property type="entry name" value="C2"/>
    <property type="match status" value="1"/>
</dbReference>
<proteinExistence type="predicted"/>
<dbReference type="GO" id="GO:0098793">
    <property type="term" value="C:presynapse"/>
    <property type="evidence" value="ECO:0007669"/>
    <property type="project" value="GOC"/>
</dbReference>
<dbReference type="Proteomes" id="UP000267096">
    <property type="component" value="Unassembled WGS sequence"/>
</dbReference>
<dbReference type="GO" id="GO:0048791">
    <property type="term" value="P:calcium ion-regulated exocytosis of neurotransmitter"/>
    <property type="evidence" value="ECO:0007669"/>
    <property type="project" value="TreeGrafter"/>
</dbReference>
<gene>
    <name evidence="2" type="ORF">ASIM_LOCUS234</name>
</gene>
<evidence type="ECO:0000313" key="3">
    <source>
        <dbReference type="Proteomes" id="UP000267096"/>
    </source>
</evidence>
<dbReference type="AlphaFoldDB" id="A0A0M3IYK1"/>
<dbReference type="PANTHER" id="PTHR10024:SF252">
    <property type="entry name" value="SYNAPTOTAGMIN-12"/>
    <property type="match status" value="1"/>
</dbReference>
<dbReference type="GO" id="GO:0005509">
    <property type="term" value="F:calcium ion binding"/>
    <property type="evidence" value="ECO:0007669"/>
    <property type="project" value="TreeGrafter"/>
</dbReference>
<dbReference type="OrthoDB" id="67700at2759"/>
<sequence length="294" mass="34052">MISNLRRAISTESIGSASSTSMLMNYGDDDPSVQITVSYDRNDQMFKTQLSRLFDPPQCASLYLIFYLLPHPKPLWRTEARSISTNPVVFEQYFHQCIRHKDVNRVALLIQLYVEKECINLEGQCRIRLRDVILHPPSTLYLTLKRDKQDVDDEECSLGEIQFSLFYQNDRLSIVIMKLRALQQWINEAMVRVYVVQSNGGRVIKKRTSAQPVEHQCTVFNESVFVNVSKSKIERTSIRLSVIETSQIDPRSIGHITIGPKRSGKEFGHYQRMMTSQDRPVSMWHCIKPKNKPI</sequence>
<dbReference type="GO" id="GO:0005544">
    <property type="term" value="F:calcium-dependent phospholipid binding"/>
    <property type="evidence" value="ECO:0007669"/>
    <property type="project" value="TreeGrafter"/>
</dbReference>
<dbReference type="SUPFAM" id="SSF49562">
    <property type="entry name" value="C2 domain (Calcium/lipid-binding domain, CaLB)"/>
    <property type="match status" value="1"/>
</dbReference>
<dbReference type="Gene3D" id="2.60.40.150">
    <property type="entry name" value="C2 domain"/>
    <property type="match status" value="1"/>
</dbReference>
<dbReference type="GO" id="GO:0000149">
    <property type="term" value="F:SNARE binding"/>
    <property type="evidence" value="ECO:0007669"/>
    <property type="project" value="TreeGrafter"/>
</dbReference>
<dbReference type="GO" id="GO:0030276">
    <property type="term" value="F:clathrin binding"/>
    <property type="evidence" value="ECO:0007669"/>
    <property type="project" value="TreeGrafter"/>
</dbReference>
<dbReference type="GO" id="GO:0001786">
    <property type="term" value="F:phosphatidylserine binding"/>
    <property type="evidence" value="ECO:0007669"/>
    <property type="project" value="TreeGrafter"/>
</dbReference>
<organism evidence="4">
    <name type="scientific">Anisakis simplex</name>
    <name type="common">Herring worm</name>
    <dbReference type="NCBI Taxonomy" id="6269"/>
    <lineage>
        <taxon>Eukaryota</taxon>
        <taxon>Metazoa</taxon>
        <taxon>Ecdysozoa</taxon>
        <taxon>Nematoda</taxon>
        <taxon>Chromadorea</taxon>
        <taxon>Rhabditida</taxon>
        <taxon>Spirurina</taxon>
        <taxon>Ascaridomorpha</taxon>
        <taxon>Ascaridoidea</taxon>
        <taxon>Anisakidae</taxon>
        <taxon>Anisakis</taxon>
        <taxon>Anisakis simplex complex</taxon>
    </lineage>
</organism>
<reference evidence="2 3" key="2">
    <citation type="submission" date="2018-11" db="EMBL/GenBank/DDBJ databases">
        <authorList>
            <consortium name="Pathogen Informatics"/>
        </authorList>
    </citation>
    <scope>NUCLEOTIDE SEQUENCE [LARGE SCALE GENOMIC DNA]</scope>
</reference>
<name>A0A0M3IYK1_ANISI</name>
<protein>
    <submittedName>
        <fullName evidence="4">C2 domain-containing protein</fullName>
    </submittedName>
</protein>
<accession>A0A0M3IYK1</accession>
<dbReference type="WBParaSite" id="ASIM_0000032301-mRNA-1">
    <property type="protein sequence ID" value="ASIM_0000032301-mRNA-1"/>
    <property type="gene ID" value="ASIM_0000032301"/>
</dbReference>
<dbReference type="GO" id="GO:0048488">
    <property type="term" value="P:synaptic vesicle endocytosis"/>
    <property type="evidence" value="ECO:0007669"/>
    <property type="project" value="TreeGrafter"/>
</dbReference>
<dbReference type="PROSITE" id="PS50004">
    <property type="entry name" value="C2"/>
    <property type="match status" value="1"/>
</dbReference>
<dbReference type="EMBL" id="UYRR01000103">
    <property type="protein sequence ID" value="VDK17503.1"/>
    <property type="molecule type" value="Genomic_DNA"/>
</dbReference>
<dbReference type="GO" id="GO:0070382">
    <property type="term" value="C:exocytic vesicle"/>
    <property type="evidence" value="ECO:0007669"/>
    <property type="project" value="TreeGrafter"/>
</dbReference>
<evidence type="ECO:0000313" key="2">
    <source>
        <dbReference type="EMBL" id="VDK17503.1"/>
    </source>
</evidence>
<feature type="domain" description="C2" evidence="1">
    <location>
        <begin position="157"/>
        <end position="285"/>
    </location>
</feature>
<keyword evidence="3" id="KW-1185">Reference proteome</keyword>
<evidence type="ECO:0000259" key="1">
    <source>
        <dbReference type="PROSITE" id="PS50004"/>
    </source>
</evidence>
<dbReference type="GO" id="GO:0005886">
    <property type="term" value="C:plasma membrane"/>
    <property type="evidence" value="ECO:0007669"/>
    <property type="project" value="TreeGrafter"/>
</dbReference>
<evidence type="ECO:0000313" key="4">
    <source>
        <dbReference type="WBParaSite" id="ASIM_0000032301-mRNA-1"/>
    </source>
</evidence>
<dbReference type="InterPro" id="IPR035892">
    <property type="entry name" value="C2_domain_sf"/>
</dbReference>
<dbReference type="PANTHER" id="PTHR10024">
    <property type="entry name" value="SYNAPTOTAGMIN"/>
    <property type="match status" value="1"/>
</dbReference>
<reference evidence="4" key="1">
    <citation type="submission" date="2017-02" db="UniProtKB">
        <authorList>
            <consortium name="WormBaseParasite"/>
        </authorList>
    </citation>
    <scope>IDENTIFICATION</scope>
</reference>